<dbReference type="InterPro" id="IPR029140">
    <property type="entry name" value="Mfa1_C"/>
</dbReference>
<dbReference type="EMBL" id="AMCI01002346">
    <property type="protein sequence ID" value="EJX02963.1"/>
    <property type="molecule type" value="Genomic_DNA"/>
</dbReference>
<name>J9GLB4_9ZZZZ</name>
<gene>
    <name evidence="2" type="ORF">EVA_08930</name>
</gene>
<sequence length="71" mass="8163">MNNNDNKVMGPMEFAVVRNNYYQIDVNSVKAIGSNRPIDPEFSTPDEMPKSYLEVSVKVLPWIVRKNSIDF</sequence>
<evidence type="ECO:0000259" key="1">
    <source>
        <dbReference type="Pfam" id="PF15495"/>
    </source>
</evidence>
<dbReference type="AlphaFoldDB" id="J9GLB4"/>
<organism evidence="2">
    <name type="scientific">gut metagenome</name>
    <dbReference type="NCBI Taxonomy" id="749906"/>
    <lineage>
        <taxon>unclassified sequences</taxon>
        <taxon>metagenomes</taxon>
        <taxon>organismal metagenomes</taxon>
    </lineage>
</organism>
<dbReference type="Pfam" id="PF15495">
    <property type="entry name" value="Fimbrillin_C"/>
    <property type="match status" value="1"/>
</dbReference>
<reference evidence="2" key="1">
    <citation type="journal article" date="2012" name="PLoS ONE">
        <title>Gene sets for utilization of primary and secondary nutrition supplies in the distal gut of endangered iberian lynx.</title>
        <authorList>
            <person name="Alcaide M."/>
            <person name="Messina E."/>
            <person name="Richter M."/>
            <person name="Bargiela R."/>
            <person name="Peplies J."/>
            <person name="Huws S.A."/>
            <person name="Newbold C.J."/>
            <person name="Golyshin P.N."/>
            <person name="Simon M.A."/>
            <person name="Lopez G."/>
            <person name="Yakimov M.M."/>
            <person name="Ferrer M."/>
        </authorList>
    </citation>
    <scope>NUCLEOTIDE SEQUENCE</scope>
</reference>
<feature type="domain" description="Minor fimbrium subunit Mfa1 C-terminal" evidence="1">
    <location>
        <begin position="4"/>
        <end position="67"/>
    </location>
</feature>
<proteinExistence type="predicted"/>
<accession>J9GLB4</accession>
<dbReference type="Gene3D" id="2.60.40.3690">
    <property type="match status" value="1"/>
</dbReference>
<comment type="caution">
    <text evidence="2">The sequence shown here is derived from an EMBL/GenBank/DDBJ whole genome shotgun (WGS) entry which is preliminary data.</text>
</comment>
<protein>
    <recommendedName>
        <fullName evidence="1">Minor fimbrium subunit Mfa1 C-terminal domain-containing protein</fullName>
    </recommendedName>
</protein>
<evidence type="ECO:0000313" key="2">
    <source>
        <dbReference type="EMBL" id="EJX02963.1"/>
    </source>
</evidence>